<dbReference type="HOGENOM" id="CLU_100275_2_1_2"/>
<dbReference type="InterPro" id="IPR003718">
    <property type="entry name" value="OsmC/Ohr_fam"/>
</dbReference>
<keyword evidence="2" id="KW-1185">Reference proteome</keyword>
<dbReference type="Gene3D" id="3.30.300.20">
    <property type="match status" value="1"/>
</dbReference>
<name>C6A3J3_THESM</name>
<dbReference type="PANTHER" id="PTHR35368:SF1">
    <property type="entry name" value="HYDROPEROXIDE REDUCTASE"/>
    <property type="match status" value="1"/>
</dbReference>
<dbReference type="EMBL" id="CP001463">
    <property type="protein sequence ID" value="ACS90188.1"/>
    <property type="molecule type" value="Genomic_DNA"/>
</dbReference>
<evidence type="ECO:0000313" key="2">
    <source>
        <dbReference type="Proteomes" id="UP000009079"/>
    </source>
</evidence>
<protein>
    <submittedName>
        <fullName evidence="1">OsmC-like protein</fullName>
    </submittedName>
</protein>
<dbReference type="SUPFAM" id="SSF82784">
    <property type="entry name" value="OsmC-like"/>
    <property type="match status" value="1"/>
</dbReference>
<dbReference type="KEGG" id="tsi:TSIB_1134"/>
<dbReference type="Pfam" id="PF02566">
    <property type="entry name" value="OsmC"/>
    <property type="match status" value="1"/>
</dbReference>
<dbReference type="STRING" id="604354.TSIB_1134"/>
<dbReference type="InterPro" id="IPR036102">
    <property type="entry name" value="OsmC/Ohrsf"/>
</dbReference>
<proteinExistence type="predicted"/>
<evidence type="ECO:0000313" key="1">
    <source>
        <dbReference type="EMBL" id="ACS90188.1"/>
    </source>
</evidence>
<dbReference type="eggNOG" id="arCOG03686">
    <property type="taxonomic scope" value="Archaea"/>
</dbReference>
<organism evidence="1 2">
    <name type="scientific">Thermococcus sibiricus (strain DSM 12597 / MM 739)</name>
    <dbReference type="NCBI Taxonomy" id="604354"/>
    <lineage>
        <taxon>Archaea</taxon>
        <taxon>Methanobacteriati</taxon>
        <taxon>Methanobacteriota</taxon>
        <taxon>Thermococci</taxon>
        <taxon>Thermococcales</taxon>
        <taxon>Thermococcaceae</taxon>
        <taxon>Thermococcus</taxon>
    </lineage>
</organism>
<dbReference type="AlphaFoldDB" id="C6A3J3"/>
<dbReference type="InterPro" id="IPR052924">
    <property type="entry name" value="OsmC/Ohr_hydroprdx_reductase"/>
</dbReference>
<accession>C6A3J3</accession>
<reference evidence="1 2" key="1">
    <citation type="journal article" date="2009" name="Appl. Environ. Microbiol.">
        <title>Metabolic versatility and indigenous origin of the archaeon Thermococcus sibiricus, isolated from a siberian oil reservoir, as revealed by genome analysis.</title>
        <authorList>
            <person name="Mardanov A.V."/>
            <person name="Ravin N.V."/>
            <person name="Svetlitchnyi V.A."/>
            <person name="Beletsky A.V."/>
            <person name="Miroshnichenko M.L."/>
            <person name="Bonch-Osmolovskaya E.A."/>
            <person name="Skryabin K.G."/>
        </authorList>
    </citation>
    <scope>NUCLEOTIDE SEQUENCE [LARGE SCALE GENOMIC DNA]</scope>
    <source>
        <strain evidence="2">DSM 12597 / MM 739</strain>
    </source>
</reference>
<gene>
    <name evidence="1" type="ordered locus">TSIB_1134</name>
</gene>
<dbReference type="Proteomes" id="UP000009079">
    <property type="component" value="Chromosome"/>
</dbReference>
<sequence length="158" mass="17610">MNLLKHYTQKFNGDVMPEYKDMVLKVVGERLSPMKMKVRAGNFEMVMDKLGGEAPSPIEYVLAALAGCINIVATLVAQDMGINIEDLSVEVEGVFNPAKFLGQENGRAGYKEITAKIKVKTDADEETLKKWLEQVEERCPVSDNLSNPTPIKVEFEKC</sequence>
<dbReference type="PANTHER" id="PTHR35368">
    <property type="entry name" value="HYDROPEROXIDE REDUCTASE"/>
    <property type="match status" value="1"/>
</dbReference>
<dbReference type="InterPro" id="IPR015946">
    <property type="entry name" value="KH_dom-like_a/b"/>
</dbReference>